<reference evidence="1 2" key="1">
    <citation type="submission" date="2019-09" db="EMBL/GenBank/DDBJ databases">
        <title>Gimesia benthica sp. nov., a novel bacterium isolated from deep-sea water of the Northwest Indian Ocean.</title>
        <authorList>
            <person name="Dai X."/>
        </authorList>
    </citation>
    <scope>NUCLEOTIDE SEQUENCE [LARGE SCALE GENOMIC DNA]</scope>
    <source>
        <strain evidence="1 2">E7</strain>
    </source>
</reference>
<dbReference type="EMBL" id="CP043930">
    <property type="protein sequence ID" value="QGQ23790.1"/>
    <property type="molecule type" value="Genomic_DNA"/>
</dbReference>
<sequence length="296" mass="33834">MSNSDIKPFEERNQTDQARRKLKGLAKSSGMDLELITALANFTWDYDKVTPRDGNGWINKTPLNPAARKQLRLIADTVHLTPNFTLEYDQAAKDLIRTHAKLSSEIVWTNFYPAVANKNYGRVSEFASWYYLRGLNKSRMKSLDWKTKPVGMVEIARELFLKFFRGGSIERDNLDYLWCDLTLPLEYSYPKTSKVTPWLEPLLSAIEGLPPHSGLKDLLACCKGLVGGDKFFKQEVLQALSYADVLQVNDLSVTAMFIADRRDELSSHYYSNEWSFPLRFWSTNGGNVNREAVPET</sequence>
<dbReference type="RefSeq" id="WP_155364697.1">
    <property type="nucleotide sequence ID" value="NZ_CP043930.1"/>
</dbReference>
<gene>
    <name evidence="1" type="ORF">F1728_14325</name>
</gene>
<organism evidence="1 2">
    <name type="scientific">Gimesia benthica</name>
    <dbReference type="NCBI Taxonomy" id="2608982"/>
    <lineage>
        <taxon>Bacteria</taxon>
        <taxon>Pseudomonadati</taxon>
        <taxon>Planctomycetota</taxon>
        <taxon>Planctomycetia</taxon>
        <taxon>Planctomycetales</taxon>
        <taxon>Planctomycetaceae</taxon>
        <taxon>Gimesia</taxon>
    </lineage>
</organism>
<accession>A0A6I6ADZ3</accession>
<dbReference type="AlphaFoldDB" id="A0A6I6ADZ3"/>
<proteinExistence type="predicted"/>
<evidence type="ECO:0000313" key="1">
    <source>
        <dbReference type="EMBL" id="QGQ23790.1"/>
    </source>
</evidence>
<keyword evidence="2" id="KW-1185">Reference proteome</keyword>
<name>A0A6I6ADZ3_9PLAN</name>
<protein>
    <submittedName>
        <fullName evidence="1">Uncharacterized protein</fullName>
    </submittedName>
</protein>
<evidence type="ECO:0000313" key="2">
    <source>
        <dbReference type="Proteomes" id="UP000427281"/>
    </source>
</evidence>
<dbReference type="Proteomes" id="UP000427281">
    <property type="component" value="Chromosome"/>
</dbReference>
<dbReference type="KEGG" id="gim:F1728_14325"/>